<accession>A0AAR2JST7</accession>
<dbReference type="Pfam" id="PF01596">
    <property type="entry name" value="Methyltransf_3"/>
    <property type="match status" value="1"/>
</dbReference>
<dbReference type="Gene3D" id="3.40.50.150">
    <property type="entry name" value="Vaccinia Virus protein VP39"/>
    <property type="match status" value="1"/>
</dbReference>
<protein>
    <recommendedName>
        <fullName evidence="1">catechol O-methyltransferase</fullName>
        <ecNumber evidence="1">2.1.1.6</ecNumber>
    </recommendedName>
</protein>
<evidence type="ECO:0000313" key="10">
    <source>
        <dbReference type="Proteomes" id="UP001501920"/>
    </source>
</evidence>
<dbReference type="GeneID" id="108438386"/>
<dbReference type="RefSeq" id="XP_037396341.1">
    <property type="nucleotide sequence ID" value="XM_037540444.1"/>
</dbReference>
<reference evidence="9" key="2">
    <citation type="submission" date="2025-08" db="UniProtKB">
        <authorList>
            <consortium name="Ensembl"/>
        </authorList>
    </citation>
    <scope>IDENTIFICATION</scope>
</reference>
<evidence type="ECO:0000256" key="3">
    <source>
        <dbReference type="ARBA" id="ARBA00022679"/>
    </source>
</evidence>
<keyword evidence="3" id="KW-0808">Transferase</keyword>
<evidence type="ECO:0000256" key="6">
    <source>
        <dbReference type="ARBA" id="ARBA00022939"/>
    </source>
</evidence>
<dbReference type="SUPFAM" id="SSF53335">
    <property type="entry name" value="S-adenosyl-L-methionine-dependent methyltransferases"/>
    <property type="match status" value="1"/>
</dbReference>
<keyword evidence="6" id="KW-0128">Catecholamine metabolism</keyword>
<dbReference type="PANTHER" id="PTHR43836:SF3">
    <property type="entry name" value="CATECHOL O-METHYLTRANSFERASE"/>
    <property type="match status" value="1"/>
</dbReference>
<feature type="signal peptide" evidence="8">
    <location>
        <begin position="1"/>
        <end position="18"/>
    </location>
</feature>
<dbReference type="GO" id="GO:0042417">
    <property type="term" value="P:dopamine metabolic process"/>
    <property type="evidence" value="ECO:0007669"/>
    <property type="project" value="TreeGrafter"/>
</dbReference>
<dbReference type="Proteomes" id="UP001501920">
    <property type="component" value="Chromosome 8"/>
</dbReference>
<evidence type="ECO:0000256" key="5">
    <source>
        <dbReference type="ARBA" id="ARBA00022867"/>
    </source>
</evidence>
<dbReference type="RefSeq" id="XP_017571668.1">
    <property type="nucleotide sequence ID" value="XM_017716179.2"/>
</dbReference>
<dbReference type="Ensembl" id="ENSPNAT00000085960.1">
    <property type="protein sequence ID" value="ENSPNAP00000055103.1"/>
    <property type="gene ID" value="ENSPNAG00000034349.1"/>
</dbReference>
<dbReference type="GO" id="GO:0032502">
    <property type="term" value="P:developmental process"/>
    <property type="evidence" value="ECO:0007669"/>
    <property type="project" value="TreeGrafter"/>
</dbReference>
<keyword evidence="5" id="KW-0531">Neurotransmitter degradation</keyword>
<reference evidence="9 10" key="1">
    <citation type="submission" date="2020-10" db="EMBL/GenBank/DDBJ databases">
        <title>Pygocentrus nattereri (red-bellied piranha) genome, fPygNat1, primary haplotype.</title>
        <authorList>
            <person name="Myers G."/>
            <person name="Meyer A."/>
            <person name="Karagic N."/>
            <person name="Pippel M."/>
            <person name="Winkler S."/>
            <person name="Tracey A."/>
            <person name="Wood J."/>
            <person name="Formenti G."/>
            <person name="Howe K."/>
            <person name="Fedrigo O."/>
            <person name="Jarvis E.D."/>
        </authorList>
    </citation>
    <scope>NUCLEOTIDE SEQUENCE [LARGE SCALE GENOMIC DNA]</scope>
</reference>
<dbReference type="EC" id="2.1.1.6" evidence="1"/>
<comment type="similarity">
    <text evidence="7">Belongs to the class I-like SAM-binding methyltransferase superfamily. Cation-dependent O-methyltransferase family.</text>
</comment>
<evidence type="ECO:0000256" key="1">
    <source>
        <dbReference type="ARBA" id="ARBA00012880"/>
    </source>
</evidence>
<feature type="chain" id="PRO_5043389334" description="catechol O-methyltransferase" evidence="8">
    <location>
        <begin position="19"/>
        <end position="256"/>
    </location>
</feature>
<evidence type="ECO:0000313" key="9">
    <source>
        <dbReference type="Ensembl" id="ENSPNAP00000055103.1"/>
    </source>
</evidence>
<evidence type="ECO:0000256" key="8">
    <source>
        <dbReference type="SAM" id="SignalP"/>
    </source>
</evidence>
<dbReference type="PROSITE" id="PS51682">
    <property type="entry name" value="SAM_OMT_I"/>
    <property type="match status" value="1"/>
</dbReference>
<reference evidence="9" key="3">
    <citation type="submission" date="2025-09" db="UniProtKB">
        <authorList>
            <consortium name="Ensembl"/>
        </authorList>
    </citation>
    <scope>IDENTIFICATION</scope>
</reference>
<keyword evidence="8" id="KW-0732">Signal</keyword>
<name>A0AAR2JST7_PYGNA</name>
<dbReference type="GO" id="GO:0032259">
    <property type="term" value="P:methylation"/>
    <property type="evidence" value="ECO:0007669"/>
    <property type="project" value="UniProtKB-KW"/>
</dbReference>
<sequence>MVSLLLISLPLLPVVVMATTLCHSRLLALCRRVCARVMRFFRGRVCVSSTHAYVFSECTHGQAASVLDTFDLYAKTHASFSIGPEKGEFVEEVVRREAPLRVLELGLHCGYTSIRILRQLPTSGRLLTVELDPLTAEKGEEIILVAGFKSPQFQVLTCSSAAAISNLASHLGESCLDLVVMDHDPEQYLPDLLALQRGQLMSPRCVLLLNGILQPGAQALLEYVTARPQHYSVGQHIKDMVEIHYHISTYFQREER</sequence>
<dbReference type="InterPro" id="IPR002935">
    <property type="entry name" value="SAM_O-MeTrfase"/>
</dbReference>
<dbReference type="GeneTree" id="ENSGT00940000155317"/>
<evidence type="ECO:0000256" key="7">
    <source>
        <dbReference type="ARBA" id="ARBA00023453"/>
    </source>
</evidence>
<proteinExistence type="inferred from homology"/>
<dbReference type="InterPro" id="IPR029063">
    <property type="entry name" value="SAM-dependent_MTases_sf"/>
</dbReference>
<dbReference type="PANTHER" id="PTHR43836">
    <property type="entry name" value="CATECHOL O-METHYLTRANSFERASE 1-RELATED"/>
    <property type="match status" value="1"/>
</dbReference>
<keyword evidence="10" id="KW-1185">Reference proteome</keyword>
<dbReference type="GO" id="GO:0042424">
    <property type="term" value="P:catecholamine catabolic process"/>
    <property type="evidence" value="ECO:0007669"/>
    <property type="project" value="TreeGrafter"/>
</dbReference>
<keyword evidence="4" id="KW-0949">S-adenosyl-L-methionine</keyword>
<dbReference type="GO" id="GO:0016206">
    <property type="term" value="F:catechol O-methyltransferase activity"/>
    <property type="evidence" value="ECO:0007669"/>
    <property type="project" value="UniProtKB-EC"/>
</dbReference>
<dbReference type="AlphaFoldDB" id="A0AAR2JST7"/>
<keyword evidence="2" id="KW-0489">Methyltransferase</keyword>
<organism evidence="9 10">
    <name type="scientific">Pygocentrus nattereri</name>
    <name type="common">Red-bellied piranha</name>
    <dbReference type="NCBI Taxonomy" id="42514"/>
    <lineage>
        <taxon>Eukaryota</taxon>
        <taxon>Metazoa</taxon>
        <taxon>Chordata</taxon>
        <taxon>Craniata</taxon>
        <taxon>Vertebrata</taxon>
        <taxon>Euteleostomi</taxon>
        <taxon>Actinopterygii</taxon>
        <taxon>Neopterygii</taxon>
        <taxon>Teleostei</taxon>
        <taxon>Ostariophysi</taxon>
        <taxon>Characiformes</taxon>
        <taxon>Characoidei</taxon>
        <taxon>Pygocentrus</taxon>
    </lineage>
</organism>
<evidence type="ECO:0000256" key="4">
    <source>
        <dbReference type="ARBA" id="ARBA00022691"/>
    </source>
</evidence>
<dbReference type="RefSeq" id="XP_017571669.1">
    <property type="nucleotide sequence ID" value="XM_017716180.2"/>
</dbReference>
<evidence type="ECO:0000256" key="2">
    <source>
        <dbReference type="ARBA" id="ARBA00022603"/>
    </source>
</evidence>